<dbReference type="Gene3D" id="6.20.210.20">
    <property type="entry name" value="THAP domain"/>
    <property type="match status" value="1"/>
</dbReference>
<dbReference type="STRING" id="178035.A0A154NWP7"/>
<reference evidence="8 9" key="1">
    <citation type="submission" date="2015-07" db="EMBL/GenBank/DDBJ databases">
        <title>The genome of Dufourea novaeangliae.</title>
        <authorList>
            <person name="Pan H."/>
            <person name="Kapheim K."/>
        </authorList>
    </citation>
    <scope>NUCLEOTIDE SEQUENCE [LARGE SCALE GENOMIC DNA]</scope>
    <source>
        <strain evidence="8">0120121106</strain>
        <tissue evidence="8">Whole body</tissue>
    </source>
</reference>
<dbReference type="SUPFAM" id="SSF57716">
    <property type="entry name" value="Glucocorticoid receptor-like (DNA-binding domain)"/>
    <property type="match status" value="1"/>
</dbReference>
<evidence type="ECO:0000259" key="7">
    <source>
        <dbReference type="PROSITE" id="PS50950"/>
    </source>
</evidence>
<dbReference type="GO" id="GO:0003677">
    <property type="term" value="F:DNA binding"/>
    <property type="evidence" value="ECO:0007669"/>
    <property type="project" value="UniProtKB-UniRule"/>
</dbReference>
<evidence type="ECO:0000313" key="8">
    <source>
        <dbReference type="EMBL" id="KZC03982.1"/>
    </source>
</evidence>
<evidence type="ECO:0000256" key="6">
    <source>
        <dbReference type="SAM" id="Coils"/>
    </source>
</evidence>
<dbReference type="SMART" id="SM00980">
    <property type="entry name" value="THAP"/>
    <property type="match status" value="1"/>
</dbReference>
<evidence type="ECO:0000256" key="2">
    <source>
        <dbReference type="ARBA" id="ARBA00022771"/>
    </source>
</evidence>
<evidence type="ECO:0000256" key="5">
    <source>
        <dbReference type="PROSITE-ProRule" id="PRU00309"/>
    </source>
</evidence>
<keyword evidence="2 5" id="KW-0863">Zinc-finger</keyword>
<dbReference type="Pfam" id="PF05485">
    <property type="entry name" value="THAP"/>
    <property type="match status" value="1"/>
</dbReference>
<keyword evidence="6" id="KW-0175">Coiled coil</keyword>
<protein>
    <recommendedName>
        <fullName evidence="7">THAP-type domain-containing protein</fullName>
    </recommendedName>
</protein>
<dbReference type="InterPro" id="IPR006612">
    <property type="entry name" value="THAP_Znf"/>
</dbReference>
<dbReference type="PROSITE" id="PS50950">
    <property type="entry name" value="ZF_THAP"/>
    <property type="match status" value="1"/>
</dbReference>
<accession>A0A154NWP7</accession>
<dbReference type="AlphaFoldDB" id="A0A154NWP7"/>
<feature type="domain" description="THAP-type" evidence="7">
    <location>
        <begin position="1"/>
        <end position="64"/>
    </location>
</feature>
<name>A0A154NWP7_DUFNO</name>
<dbReference type="Proteomes" id="UP000076502">
    <property type="component" value="Unassembled WGS sequence"/>
</dbReference>
<dbReference type="InterPro" id="IPR038441">
    <property type="entry name" value="THAP_Znf_sf"/>
</dbReference>
<keyword evidence="9" id="KW-1185">Reference proteome</keyword>
<evidence type="ECO:0000256" key="1">
    <source>
        <dbReference type="ARBA" id="ARBA00022723"/>
    </source>
</evidence>
<keyword evidence="4 5" id="KW-0238">DNA-binding</keyword>
<gene>
    <name evidence="8" type="ORF">WN55_01242</name>
</gene>
<sequence>MPNRYCLLFPKDKECRKKWLTFCGIGEEVLNTVTKLCSNHFQEDDIIRKGKTTIVRPNAVPSVISKKRKWHTCSHIIKDCSINKQRSSTARSGTVDEINFDYADIDNANFDKKTVDKVKFEFVSVDENPTISLEETCTTVNHPFTSQSCENIQCFHTPATATSNIRYIDDRLPGADIRKAERALQLAKRTIANQQRKIKTLQQAQNRLVARQMTMKVLLKYFKKKNLMLQRTAEIVMTKPPSLMNEVSRRKMGGSKKYSAELRAFARRAQNS</sequence>
<keyword evidence="3" id="KW-0862">Zinc</keyword>
<proteinExistence type="predicted"/>
<dbReference type="GO" id="GO:0008270">
    <property type="term" value="F:zinc ion binding"/>
    <property type="evidence" value="ECO:0007669"/>
    <property type="project" value="UniProtKB-KW"/>
</dbReference>
<organism evidence="8 9">
    <name type="scientific">Dufourea novaeangliae</name>
    <name type="common">Sweat bee</name>
    <dbReference type="NCBI Taxonomy" id="178035"/>
    <lineage>
        <taxon>Eukaryota</taxon>
        <taxon>Metazoa</taxon>
        <taxon>Ecdysozoa</taxon>
        <taxon>Arthropoda</taxon>
        <taxon>Hexapoda</taxon>
        <taxon>Insecta</taxon>
        <taxon>Pterygota</taxon>
        <taxon>Neoptera</taxon>
        <taxon>Endopterygota</taxon>
        <taxon>Hymenoptera</taxon>
        <taxon>Apocrita</taxon>
        <taxon>Aculeata</taxon>
        <taxon>Apoidea</taxon>
        <taxon>Anthophila</taxon>
        <taxon>Halictidae</taxon>
        <taxon>Rophitinae</taxon>
        <taxon>Dufourea</taxon>
    </lineage>
</organism>
<keyword evidence="1" id="KW-0479">Metal-binding</keyword>
<dbReference type="EMBL" id="KQ434773">
    <property type="protein sequence ID" value="KZC03982.1"/>
    <property type="molecule type" value="Genomic_DNA"/>
</dbReference>
<evidence type="ECO:0000256" key="3">
    <source>
        <dbReference type="ARBA" id="ARBA00022833"/>
    </source>
</evidence>
<dbReference type="OrthoDB" id="7534596at2759"/>
<evidence type="ECO:0000313" key="9">
    <source>
        <dbReference type="Proteomes" id="UP000076502"/>
    </source>
</evidence>
<evidence type="ECO:0000256" key="4">
    <source>
        <dbReference type="ARBA" id="ARBA00023125"/>
    </source>
</evidence>
<feature type="coiled-coil region" evidence="6">
    <location>
        <begin position="177"/>
        <end position="211"/>
    </location>
</feature>